<dbReference type="AlphaFoldDB" id="A0A9D1J7D8"/>
<reference evidence="1" key="2">
    <citation type="journal article" date="2021" name="PeerJ">
        <title>Extensive microbial diversity within the chicken gut microbiome revealed by metagenomics and culture.</title>
        <authorList>
            <person name="Gilroy R."/>
            <person name="Ravi A."/>
            <person name="Getino M."/>
            <person name="Pursley I."/>
            <person name="Horton D.L."/>
            <person name="Alikhan N.F."/>
            <person name="Baker D."/>
            <person name="Gharbi K."/>
            <person name="Hall N."/>
            <person name="Watson M."/>
            <person name="Adriaenssens E.M."/>
            <person name="Foster-Nyarko E."/>
            <person name="Jarju S."/>
            <person name="Secka A."/>
            <person name="Antonio M."/>
            <person name="Oren A."/>
            <person name="Chaudhuri R.R."/>
            <person name="La Ragione R."/>
            <person name="Hildebrand F."/>
            <person name="Pallen M.J."/>
        </authorList>
    </citation>
    <scope>NUCLEOTIDE SEQUENCE</scope>
    <source>
        <strain evidence="1">CHK121-14286</strain>
    </source>
</reference>
<dbReference type="SUPFAM" id="SSF55315">
    <property type="entry name" value="L30e-like"/>
    <property type="match status" value="1"/>
</dbReference>
<evidence type="ECO:0000313" key="2">
    <source>
        <dbReference type="Proteomes" id="UP000824200"/>
    </source>
</evidence>
<sequence>MDNNTERTVVGKKQILRFTKANELKRIRIATDADADYVRAIVSVAKAHNVPVETEDTMEQIAHRYGIDVPCGAVGFLK</sequence>
<reference evidence="1" key="1">
    <citation type="submission" date="2020-10" db="EMBL/GenBank/DDBJ databases">
        <authorList>
            <person name="Gilroy R."/>
        </authorList>
    </citation>
    <scope>NUCLEOTIDE SEQUENCE</scope>
    <source>
        <strain evidence="1">CHK121-14286</strain>
    </source>
</reference>
<accession>A0A9D1J7D8</accession>
<comment type="caution">
    <text evidence="1">The sequence shown here is derived from an EMBL/GenBank/DDBJ whole genome shotgun (WGS) entry which is preliminary data.</text>
</comment>
<organism evidence="1 2">
    <name type="scientific">Candidatus Fimimonas gallinarum</name>
    <dbReference type="NCBI Taxonomy" id="2840821"/>
    <lineage>
        <taxon>Bacteria</taxon>
        <taxon>Pseudomonadati</taxon>
        <taxon>Myxococcota</taxon>
        <taxon>Myxococcia</taxon>
        <taxon>Myxococcales</taxon>
        <taxon>Cystobacterineae</taxon>
        <taxon>Myxococcaceae</taxon>
        <taxon>Myxococcaceae incertae sedis</taxon>
        <taxon>Candidatus Fimimonas</taxon>
    </lineage>
</organism>
<evidence type="ECO:0000313" key="1">
    <source>
        <dbReference type="EMBL" id="HIR65270.1"/>
    </source>
</evidence>
<evidence type="ECO:0008006" key="3">
    <source>
        <dbReference type="Google" id="ProtNLM"/>
    </source>
</evidence>
<name>A0A9D1J7D8_9BACT</name>
<dbReference type="Proteomes" id="UP000824200">
    <property type="component" value="Unassembled WGS sequence"/>
</dbReference>
<proteinExistence type="predicted"/>
<gene>
    <name evidence="1" type="ORF">IAC95_00025</name>
</gene>
<protein>
    <recommendedName>
        <fullName evidence="3">Large subunit ribosomal protein L7A</fullName>
    </recommendedName>
</protein>
<dbReference type="Gene3D" id="3.30.1330.30">
    <property type="match status" value="1"/>
</dbReference>
<dbReference type="EMBL" id="DVHL01000001">
    <property type="protein sequence ID" value="HIR65270.1"/>
    <property type="molecule type" value="Genomic_DNA"/>
</dbReference>
<dbReference type="InterPro" id="IPR029064">
    <property type="entry name" value="Ribosomal_eL30-like_sf"/>
</dbReference>